<dbReference type="InterPro" id="IPR007803">
    <property type="entry name" value="Asp/Arg/Pro-Hydrxlase"/>
</dbReference>
<dbReference type="EMBL" id="SLWQ01000001">
    <property type="protein sequence ID" value="TCO43248.1"/>
    <property type="molecule type" value="Genomic_DNA"/>
</dbReference>
<evidence type="ECO:0000259" key="5">
    <source>
        <dbReference type="Pfam" id="PF05118"/>
    </source>
</evidence>
<dbReference type="GO" id="GO:0051213">
    <property type="term" value="F:dioxygenase activity"/>
    <property type="evidence" value="ECO:0007669"/>
    <property type="project" value="UniProtKB-KW"/>
</dbReference>
<sequence length="300" mass="34929">MIKWIVLVVFLACAAYVHFRGRVRLRLTRQITDHSTFMAPLNVLLYACSGVPNGRYVGVERFPELAPLRERWQEIRAEALALREAQQIKASDRHNDVGFNSFFRRGWKRFYLKWYDDAHPSARELCPRTTELLRSIPSVKAAMFAELPPGGELRKHRDPYAGSLRYHLGLVTPGDDRCYIEVDGERYSWRDGEAVMFDETYIHRAENGTGANRIILFCDVERPMRWRWAAALNRFVARHFVAAASSPNTDADRTGGLNRAFGWFYKLRQPAKRLREWNKHVYYVVKFGVLGALLYLIFLR</sequence>
<organism evidence="6 7">
    <name type="scientific">Dokdonella fugitiva</name>
    <dbReference type="NCBI Taxonomy" id="328517"/>
    <lineage>
        <taxon>Bacteria</taxon>
        <taxon>Pseudomonadati</taxon>
        <taxon>Pseudomonadota</taxon>
        <taxon>Gammaproteobacteria</taxon>
        <taxon>Lysobacterales</taxon>
        <taxon>Rhodanobacteraceae</taxon>
        <taxon>Dokdonella</taxon>
    </lineage>
</organism>
<dbReference type="AlphaFoldDB" id="A0A4R2IHL8"/>
<evidence type="ECO:0000313" key="6">
    <source>
        <dbReference type="EMBL" id="TCO43248.1"/>
    </source>
</evidence>
<dbReference type="InterPro" id="IPR051821">
    <property type="entry name" value="Asp/Asn_beta-hydroxylase"/>
</dbReference>
<dbReference type="RefSeq" id="WP_199222705.1">
    <property type="nucleotide sequence ID" value="NZ_JACGXM010000002.1"/>
</dbReference>
<evidence type="ECO:0000256" key="1">
    <source>
        <dbReference type="ARBA" id="ARBA00007730"/>
    </source>
</evidence>
<keyword evidence="7" id="KW-1185">Reference proteome</keyword>
<feature type="domain" description="Aspartyl/asparaginy/proline hydroxylase" evidence="5">
    <location>
        <begin position="70"/>
        <end position="223"/>
    </location>
</feature>
<dbReference type="PANTHER" id="PTHR46332:SF5">
    <property type="entry name" value="ASPARTATE BETA-HYDROXYLASE DOMAIN CONTAINING 2"/>
    <property type="match status" value="1"/>
</dbReference>
<feature type="transmembrane region" description="Helical" evidence="4">
    <location>
        <begin position="280"/>
        <end position="299"/>
    </location>
</feature>
<dbReference type="Pfam" id="PF05118">
    <property type="entry name" value="Asp_Arg_Hydrox"/>
    <property type="match status" value="1"/>
</dbReference>
<dbReference type="SUPFAM" id="SSF51197">
    <property type="entry name" value="Clavaminate synthase-like"/>
    <property type="match status" value="1"/>
</dbReference>
<reference evidence="6 7" key="1">
    <citation type="journal article" date="2015" name="Stand. Genomic Sci.">
        <title>Genomic Encyclopedia of Bacterial and Archaeal Type Strains, Phase III: the genomes of soil and plant-associated and newly described type strains.</title>
        <authorList>
            <person name="Whitman W.B."/>
            <person name="Woyke T."/>
            <person name="Klenk H.P."/>
            <person name="Zhou Y."/>
            <person name="Lilburn T.G."/>
            <person name="Beck B.J."/>
            <person name="De Vos P."/>
            <person name="Vandamme P."/>
            <person name="Eisen J.A."/>
            <person name="Garrity G."/>
            <person name="Hugenholtz P."/>
            <person name="Kyrpides N.C."/>
        </authorList>
    </citation>
    <scope>NUCLEOTIDE SEQUENCE [LARGE SCALE GENOMIC DNA]</scope>
    <source>
        <strain evidence="6 7">A3</strain>
    </source>
</reference>
<name>A0A4R2IHL8_9GAMM</name>
<dbReference type="Gene3D" id="2.60.120.330">
    <property type="entry name" value="B-lactam Antibiotic, Isopenicillin N Synthase, Chain"/>
    <property type="match status" value="1"/>
</dbReference>
<evidence type="ECO:0000256" key="3">
    <source>
        <dbReference type="ARBA" id="ARBA00023002"/>
    </source>
</evidence>
<keyword evidence="4" id="KW-0472">Membrane</keyword>
<protein>
    <submittedName>
        <fullName evidence="6">Beta-hydroxylase</fullName>
    </submittedName>
</protein>
<dbReference type="InterPro" id="IPR047694">
    <property type="entry name" value="Lipid_A_LpxO-like"/>
</dbReference>
<dbReference type="PANTHER" id="PTHR46332">
    <property type="entry name" value="ASPARTATE BETA-HYDROXYLASE DOMAIN-CONTAINING PROTEIN 2"/>
    <property type="match status" value="1"/>
</dbReference>
<keyword evidence="3" id="KW-0560">Oxidoreductase</keyword>
<evidence type="ECO:0000256" key="2">
    <source>
        <dbReference type="ARBA" id="ARBA00022964"/>
    </source>
</evidence>
<dbReference type="InterPro" id="IPR027443">
    <property type="entry name" value="IPNS-like_sf"/>
</dbReference>
<comment type="caution">
    <text evidence="6">The sequence shown here is derived from an EMBL/GenBank/DDBJ whole genome shotgun (WGS) entry which is preliminary data.</text>
</comment>
<gene>
    <name evidence="6" type="ORF">EV148_101669</name>
</gene>
<evidence type="ECO:0000256" key="4">
    <source>
        <dbReference type="SAM" id="Phobius"/>
    </source>
</evidence>
<keyword evidence="2" id="KW-0223">Dioxygenase</keyword>
<keyword evidence="4" id="KW-1133">Transmembrane helix</keyword>
<comment type="similarity">
    <text evidence="1">Belongs to the aspartyl/asparaginyl beta-hydroxylase family.</text>
</comment>
<keyword evidence="4" id="KW-0812">Transmembrane</keyword>
<accession>A0A4R2IHL8</accession>
<dbReference type="Proteomes" id="UP000294862">
    <property type="component" value="Unassembled WGS sequence"/>
</dbReference>
<dbReference type="NCBIfam" id="NF033391">
    <property type="entry name" value="lipid_A_LpxO"/>
    <property type="match status" value="1"/>
</dbReference>
<proteinExistence type="inferred from homology"/>
<evidence type="ECO:0000313" key="7">
    <source>
        <dbReference type="Proteomes" id="UP000294862"/>
    </source>
</evidence>